<keyword evidence="6" id="KW-0175">Coiled coil</keyword>
<dbReference type="SMART" id="SM00290">
    <property type="entry name" value="ZnF_UBP"/>
    <property type="match status" value="1"/>
</dbReference>
<dbReference type="SUPFAM" id="SSF101233">
    <property type="entry name" value="PWI domain"/>
    <property type="match status" value="1"/>
</dbReference>
<feature type="compositionally biased region" description="Polar residues" evidence="7">
    <location>
        <begin position="402"/>
        <end position="411"/>
    </location>
</feature>
<evidence type="ECO:0000313" key="12">
    <source>
        <dbReference type="Proteomes" id="UP000242381"/>
    </source>
</evidence>
<dbReference type="PROSITE" id="PS50089">
    <property type="entry name" value="ZF_RING_2"/>
    <property type="match status" value="1"/>
</dbReference>
<keyword evidence="1" id="KW-0507">mRNA processing</keyword>
<dbReference type="VEuPathDB" id="FungiDB:BCV72DRAFT_318264"/>
<feature type="domain" description="UBP-type" evidence="9">
    <location>
        <begin position="299"/>
        <end position="402"/>
    </location>
</feature>
<feature type="coiled-coil region" evidence="6">
    <location>
        <begin position="492"/>
        <end position="565"/>
    </location>
</feature>
<dbReference type="GO" id="GO:0005737">
    <property type="term" value="C:cytoplasm"/>
    <property type="evidence" value="ECO:0007669"/>
    <property type="project" value="TreeGrafter"/>
</dbReference>
<evidence type="ECO:0000256" key="6">
    <source>
        <dbReference type="SAM" id="Coils"/>
    </source>
</evidence>
<dbReference type="GO" id="GO:0008270">
    <property type="term" value="F:zinc ion binding"/>
    <property type="evidence" value="ECO:0007669"/>
    <property type="project" value="UniProtKB-KW"/>
</dbReference>
<evidence type="ECO:0000256" key="7">
    <source>
        <dbReference type="SAM" id="MobiDB-lite"/>
    </source>
</evidence>
<gene>
    <name evidence="11" type="ORF">BCV71DRAFT_177627</name>
</gene>
<dbReference type="InterPro" id="IPR036483">
    <property type="entry name" value="PWI_dom_sf"/>
</dbReference>
<proteinExistence type="predicted"/>
<feature type="compositionally biased region" description="Basic and acidic residues" evidence="7">
    <location>
        <begin position="760"/>
        <end position="769"/>
    </location>
</feature>
<sequence>MYYYRLKCILYTSDLTLDLPTDLFSDFSAVKNCSDHFESYPHQPIEQKTTTIRKPSISVHENSPPTPIEMPKLQQSNQSLDEKIDFRLGQIELHAVDNQSTVDVQLGYGVLHLYRDWHHTDLPDTRIAQDESLNKEQDQQDDTDRIICILAVPSYMSNEDFMQFLGATRDDIVQYRFIRDFSPNKYTVLLKFRDRRSAFMCYQKYNGRRFSMSEPEISHAVYLASNKLETYLISDKKQFPYMKDTLSQDLVRKVTDLELPTCPVCLERMDESITGLLSIQCRHTVQCYCIDKWGHGKCSVCRHSQRPVLTDPRRQPQMQQQLFGECFECQSTDSLWICMICGHIGCGRYQEAHAYDHYMATNHLYALEIETQRIWDYLGDGYVHRLLQNMVDGAIVELPPNEANSSKSSLGHSHDEDEPKSGDSSTKNSSIIRPTDGMMNKLENISTEYTFMLTSQMDSQRMYYEDQLDTLTKQASTIESEIQRMTDYLNSVQQAQEHLKETDTNLEHILIENKKEKDRMDKKVAQVKERYNKVQNNLNEEKANNTLLKKQVEEKEKMIEKLTRQGTSADQDSRFSNKEKKLLKTMSFPPEFDKKVDMKKVNLDVIRPWIANKVTELLGFEDEVVADYAASLLEEENIDPKMMQINLTGFLENNAKVFVKELWNLLLSAQNSVGGIPAIFIEQKKEELRKKREREEAKRAERDSVMETIKRRRNEEMDDLKEERKSRFDHRSRSRERRRKSYSPSRSRSRSPRRHHRRHERDSYHSRHDDRHRHRESRRRRSPRY</sequence>
<dbReference type="Gene3D" id="3.30.40.10">
    <property type="entry name" value="Zinc/RING finger domain, C3HC4 (zinc finger)"/>
    <property type="match status" value="2"/>
</dbReference>
<dbReference type="GO" id="GO:0007265">
    <property type="term" value="P:Ras protein signal transduction"/>
    <property type="evidence" value="ECO:0007669"/>
    <property type="project" value="TreeGrafter"/>
</dbReference>
<dbReference type="GO" id="GO:0016567">
    <property type="term" value="P:protein ubiquitination"/>
    <property type="evidence" value="ECO:0007669"/>
    <property type="project" value="TreeGrafter"/>
</dbReference>
<dbReference type="GO" id="GO:0006397">
    <property type="term" value="P:mRNA processing"/>
    <property type="evidence" value="ECO:0007669"/>
    <property type="project" value="UniProtKB-KW"/>
</dbReference>
<dbReference type="InterPro" id="IPR001607">
    <property type="entry name" value="Znf_UBP"/>
</dbReference>
<evidence type="ECO:0000256" key="2">
    <source>
        <dbReference type="ARBA" id="ARBA00022723"/>
    </source>
</evidence>
<dbReference type="InterPro" id="IPR047243">
    <property type="entry name" value="RING-H2_BRAP2"/>
</dbReference>
<evidence type="ECO:0000259" key="8">
    <source>
        <dbReference type="PROSITE" id="PS50089"/>
    </source>
</evidence>
<feature type="domain" description="RING-type" evidence="8">
    <location>
        <begin position="262"/>
        <end position="302"/>
    </location>
</feature>
<dbReference type="AlphaFoldDB" id="A0A1X0S5A1"/>
<evidence type="ECO:0000259" key="9">
    <source>
        <dbReference type="PROSITE" id="PS50271"/>
    </source>
</evidence>
<dbReference type="InterPro" id="IPR001841">
    <property type="entry name" value="Znf_RING"/>
</dbReference>
<dbReference type="CDD" id="cd16457">
    <property type="entry name" value="RING-H2_BRAP2"/>
    <property type="match status" value="1"/>
</dbReference>
<dbReference type="PANTHER" id="PTHR24007:SF7">
    <property type="entry name" value="BRCA1-ASSOCIATED PROTEIN"/>
    <property type="match status" value="1"/>
</dbReference>
<feature type="region of interest" description="Disordered" evidence="7">
    <location>
        <begin position="691"/>
        <end position="785"/>
    </location>
</feature>
<dbReference type="Proteomes" id="UP000242381">
    <property type="component" value="Unassembled WGS sequence"/>
</dbReference>
<evidence type="ECO:0008006" key="13">
    <source>
        <dbReference type="Google" id="ProtNLM"/>
    </source>
</evidence>
<dbReference type="InterPro" id="IPR011422">
    <property type="entry name" value="BRAP2/ETP1_RRM"/>
</dbReference>
<evidence type="ECO:0000256" key="3">
    <source>
        <dbReference type="ARBA" id="ARBA00022771"/>
    </source>
</evidence>
<evidence type="ECO:0000259" key="10">
    <source>
        <dbReference type="PROSITE" id="PS51025"/>
    </source>
</evidence>
<keyword evidence="2" id="KW-0479">Metal-binding</keyword>
<evidence type="ECO:0000313" key="11">
    <source>
        <dbReference type="EMBL" id="ORE19444.1"/>
    </source>
</evidence>
<dbReference type="EMBL" id="KV921310">
    <property type="protein sequence ID" value="ORE19444.1"/>
    <property type="molecule type" value="Genomic_DNA"/>
</dbReference>
<feature type="compositionally biased region" description="Basic residues" evidence="7">
    <location>
        <begin position="732"/>
        <end position="759"/>
    </location>
</feature>
<feature type="compositionally biased region" description="Basic and acidic residues" evidence="7">
    <location>
        <begin position="412"/>
        <end position="421"/>
    </location>
</feature>
<feature type="compositionally biased region" description="Polar residues" evidence="7">
    <location>
        <begin position="422"/>
        <end position="432"/>
    </location>
</feature>
<feature type="compositionally biased region" description="Basic and acidic residues" evidence="7">
    <location>
        <begin position="691"/>
        <end position="731"/>
    </location>
</feature>
<dbReference type="PANTHER" id="PTHR24007">
    <property type="entry name" value="BRCA1-ASSOCIATED PROTEIN"/>
    <property type="match status" value="1"/>
</dbReference>
<feature type="compositionally biased region" description="Basic residues" evidence="7">
    <location>
        <begin position="770"/>
        <end position="785"/>
    </location>
</feature>
<keyword evidence="4" id="KW-0862">Zinc</keyword>
<dbReference type="SUPFAM" id="SSF57850">
    <property type="entry name" value="RING/U-box"/>
    <property type="match status" value="2"/>
</dbReference>
<name>A0A1X0S5A1_RHIZD</name>
<keyword evidence="3 5" id="KW-0863">Zinc-finger</keyword>
<accession>A0A1X0S5A1</accession>
<evidence type="ECO:0000256" key="5">
    <source>
        <dbReference type="PROSITE-ProRule" id="PRU00502"/>
    </source>
</evidence>
<organism evidence="11 12">
    <name type="scientific">Rhizopus microsporus</name>
    <dbReference type="NCBI Taxonomy" id="58291"/>
    <lineage>
        <taxon>Eukaryota</taxon>
        <taxon>Fungi</taxon>
        <taxon>Fungi incertae sedis</taxon>
        <taxon>Mucoromycota</taxon>
        <taxon>Mucoromycotina</taxon>
        <taxon>Mucoromycetes</taxon>
        <taxon>Mucorales</taxon>
        <taxon>Mucorineae</taxon>
        <taxon>Rhizopodaceae</taxon>
        <taxon>Rhizopus</taxon>
    </lineage>
</organism>
<dbReference type="PROSITE" id="PS50271">
    <property type="entry name" value="ZF_UBP"/>
    <property type="match status" value="1"/>
</dbReference>
<dbReference type="Pfam" id="PF01480">
    <property type="entry name" value="PWI"/>
    <property type="match status" value="1"/>
</dbReference>
<feature type="region of interest" description="Disordered" evidence="7">
    <location>
        <begin position="399"/>
        <end position="437"/>
    </location>
</feature>
<dbReference type="InterPro" id="IPR013083">
    <property type="entry name" value="Znf_RING/FYVE/PHD"/>
</dbReference>
<dbReference type="Pfam" id="PF02148">
    <property type="entry name" value="zf-UBP"/>
    <property type="match status" value="1"/>
</dbReference>
<dbReference type="GO" id="GO:0061630">
    <property type="term" value="F:ubiquitin protein ligase activity"/>
    <property type="evidence" value="ECO:0007669"/>
    <property type="project" value="TreeGrafter"/>
</dbReference>
<evidence type="ECO:0000256" key="1">
    <source>
        <dbReference type="ARBA" id="ARBA00022664"/>
    </source>
</evidence>
<dbReference type="Pfam" id="PF07576">
    <property type="entry name" value="BRAP2"/>
    <property type="match status" value="1"/>
</dbReference>
<feature type="domain" description="PWI" evidence="10">
    <location>
        <begin position="585"/>
        <end position="683"/>
    </location>
</feature>
<dbReference type="Gene3D" id="1.20.1390.10">
    <property type="entry name" value="PWI domain"/>
    <property type="match status" value="1"/>
</dbReference>
<evidence type="ECO:0000256" key="4">
    <source>
        <dbReference type="ARBA" id="ARBA00022833"/>
    </source>
</evidence>
<protein>
    <recommendedName>
        <fullName evidence="13">Zf-UBP-domain-containing protein</fullName>
    </recommendedName>
</protein>
<dbReference type="InterPro" id="IPR002483">
    <property type="entry name" value="PWI_dom"/>
</dbReference>
<dbReference type="PROSITE" id="PS51025">
    <property type="entry name" value="PWI"/>
    <property type="match status" value="1"/>
</dbReference>
<dbReference type="OMA" id="HERDSYH"/>
<reference evidence="11 12" key="1">
    <citation type="journal article" date="2016" name="Proc. Natl. Acad. Sci. U.S.A.">
        <title>Lipid metabolic changes in an early divergent fungus govern the establishment of a mutualistic symbiosis with endobacteria.</title>
        <authorList>
            <person name="Lastovetsky O.A."/>
            <person name="Gaspar M.L."/>
            <person name="Mondo S.J."/>
            <person name="LaButti K.M."/>
            <person name="Sandor L."/>
            <person name="Grigoriev I.V."/>
            <person name="Henry S.A."/>
            <person name="Pawlowska T.E."/>
        </authorList>
    </citation>
    <scope>NUCLEOTIDE SEQUENCE [LARGE SCALE GENOMIC DNA]</scope>
    <source>
        <strain evidence="11 12">ATCC 11559</strain>
    </source>
</reference>
<dbReference type="SMART" id="SM00311">
    <property type="entry name" value="PWI"/>
    <property type="match status" value="1"/>
</dbReference>